<reference evidence="2 3" key="1">
    <citation type="submission" date="2018-09" db="EMBL/GenBank/DDBJ databases">
        <title>Genome Sequence of Paenibacillus lautus Strain E7593-69, Azo Dye-Degrading Bacteria, Isolated from Commercial Tattoo Inks.</title>
        <authorList>
            <person name="Nho S.W."/>
            <person name="Kim S.-J."/>
            <person name="Kweon O."/>
            <person name="Cerniglia C.E."/>
        </authorList>
    </citation>
    <scope>NUCLEOTIDE SEQUENCE [LARGE SCALE GENOMIC DNA]</scope>
    <source>
        <strain evidence="2 3">E7593-69</strain>
    </source>
</reference>
<dbReference type="AlphaFoldDB" id="A0A385THB7"/>
<proteinExistence type="predicted"/>
<evidence type="ECO:0000313" key="2">
    <source>
        <dbReference type="EMBL" id="AYB43960.1"/>
    </source>
</evidence>
<keyword evidence="3" id="KW-1185">Reference proteome</keyword>
<gene>
    <name evidence="2" type="ORF">D5F53_11930</name>
</gene>
<dbReference type="Proteomes" id="UP000266552">
    <property type="component" value="Chromosome"/>
</dbReference>
<keyword evidence="1" id="KW-0732">Signal</keyword>
<dbReference type="KEGG" id="plw:D5F53_11930"/>
<protein>
    <recommendedName>
        <fullName evidence="4">Serine protease</fullName>
    </recommendedName>
</protein>
<accession>A0A385THB7</accession>
<feature type="signal peptide" evidence="1">
    <location>
        <begin position="1"/>
        <end position="26"/>
    </location>
</feature>
<evidence type="ECO:0000256" key="1">
    <source>
        <dbReference type="SAM" id="SignalP"/>
    </source>
</evidence>
<name>A0A385THB7_PAELA</name>
<dbReference type="EMBL" id="CP032412">
    <property type="protein sequence ID" value="AYB43960.1"/>
    <property type="molecule type" value="Genomic_DNA"/>
</dbReference>
<evidence type="ECO:0008006" key="4">
    <source>
        <dbReference type="Google" id="ProtNLM"/>
    </source>
</evidence>
<feature type="chain" id="PRO_5039366023" description="Serine protease" evidence="1">
    <location>
        <begin position="27"/>
        <end position="82"/>
    </location>
</feature>
<dbReference type="RefSeq" id="WP_119847873.1">
    <property type="nucleotide sequence ID" value="NZ_CP032412.1"/>
</dbReference>
<organism evidence="2 3">
    <name type="scientific">Paenibacillus lautus</name>
    <name type="common">Bacillus lautus</name>
    <dbReference type="NCBI Taxonomy" id="1401"/>
    <lineage>
        <taxon>Bacteria</taxon>
        <taxon>Bacillati</taxon>
        <taxon>Bacillota</taxon>
        <taxon>Bacilli</taxon>
        <taxon>Bacillales</taxon>
        <taxon>Paenibacillaceae</taxon>
        <taxon>Paenibacillus</taxon>
    </lineage>
</organism>
<sequence length="82" mass="8979">MNKKNKMSMWSIGLGSAFLMMMLANHDNVHDGQARTGIASNGVRSNVAIQSVDKNAAVTTMPENQEITPEMINQFLKIVAET</sequence>
<evidence type="ECO:0000313" key="3">
    <source>
        <dbReference type="Proteomes" id="UP000266552"/>
    </source>
</evidence>